<dbReference type="GO" id="GO:0032979">
    <property type="term" value="P:protein insertion into mitochondrial inner membrane from matrix"/>
    <property type="evidence" value="ECO:0007669"/>
    <property type="project" value="TreeGrafter"/>
</dbReference>
<evidence type="ECO:0000313" key="10">
    <source>
        <dbReference type="EMBL" id="TKV98612.1"/>
    </source>
</evidence>
<feature type="transmembrane region" description="Helical" evidence="8">
    <location>
        <begin position="325"/>
        <end position="346"/>
    </location>
</feature>
<reference evidence="10" key="1">
    <citation type="submission" date="2019-03" db="EMBL/GenBank/DDBJ databases">
        <title>WGS assembly of Setaria viridis.</title>
        <authorList>
            <person name="Huang P."/>
            <person name="Jenkins J."/>
            <person name="Grimwood J."/>
            <person name="Barry K."/>
            <person name="Healey A."/>
            <person name="Mamidi S."/>
            <person name="Sreedasyam A."/>
            <person name="Shu S."/>
            <person name="Feldman M."/>
            <person name="Wu J."/>
            <person name="Yu Y."/>
            <person name="Chen C."/>
            <person name="Johnson J."/>
            <person name="Rokhsar D."/>
            <person name="Baxter I."/>
            <person name="Schmutz J."/>
            <person name="Brutnell T."/>
            <person name="Kellogg E."/>
        </authorList>
    </citation>
    <scope>NUCLEOTIDE SEQUENCE [LARGE SCALE GENOMIC DNA]</scope>
</reference>
<gene>
    <name evidence="10" type="ORF">SEVIR_9G571000v2</name>
</gene>
<dbReference type="PANTHER" id="PTHR12428">
    <property type="entry name" value="OXA1"/>
    <property type="match status" value="1"/>
</dbReference>
<feature type="region of interest" description="Disordered" evidence="7">
    <location>
        <begin position="23"/>
        <end position="62"/>
    </location>
</feature>
<dbReference type="EMBL" id="CM016560">
    <property type="protein sequence ID" value="TKV98612.1"/>
    <property type="molecule type" value="Genomic_DNA"/>
</dbReference>
<evidence type="ECO:0000256" key="3">
    <source>
        <dbReference type="ARBA" id="ARBA00022692"/>
    </source>
</evidence>
<dbReference type="NCBIfam" id="TIGR03592">
    <property type="entry name" value="yidC_oxa1_cterm"/>
    <property type="match status" value="1"/>
</dbReference>
<accession>A0A4U6TDF7</accession>
<comment type="subcellular location">
    <subcellularLocation>
        <location evidence="1 6">Membrane</location>
        <topology evidence="1 6">Multi-pass membrane protein</topology>
    </subcellularLocation>
</comment>
<keyword evidence="4 8" id="KW-1133">Transmembrane helix</keyword>
<evidence type="ECO:0000256" key="6">
    <source>
        <dbReference type="RuleBase" id="RU003945"/>
    </source>
</evidence>
<dbReference type="Gramene" id="TKV98612">
    <property type="protein sequence ID" value="TKV98612"/>
    <property type="gene ID" value="SEVIR_9G571000v2"/>
</dbReference>
<name>A0A4U6TDF7_SETVI</name>
<keyword evidence="5 8" id="KW-0472">Membrane</keyword>
<evidence type="ECO:0000256" key="5">
    <source>
        <dbReference type="ARBA" id="ARBA00023136"/>
    </source>
</evidence>
<dbReference type="OMA" id="GWKNAQT"/>
<evidence type="ECO:0000256" key="4">
    <source>
        <dbReference type="ARBA" id="ARBA00022989"/>
    </source>
</evidence>
<dbReference type="CDD" id="cd20069">
    <property type="entry name" value="5TM_Oxa1-like"/>
    <property type="match status" value="1"/>
</dbReference>
<dbReference type="Pfam" id="PF02096">
    <property type="entry name" value="60KD_IMP"/>
    <property type="match status" value="1"/>
</dbReference>
<proteinExistence type="inferred from homology"/>
<evidence type="ECO:0000313" key="11">
    <source>
        <dbReference type="Proteomes" id="UP000298652"/>
    </source>
</evidence>
<comment type="similarity">
    <text evidence="2">Belongs to the OXA1/ALB3/YidC (TC 2.A.9.2) family.</text>
</comment>
<keyword evidence="3 6" id="KW-0812">Transmembrane</keyword>
<feature type="compositionally biased region" description="Pro residues" evidence="7">
    <location>
        <begin position="45"/>
        <end position="58"/>
    </location>
</feature>
<evidence type="ECO:0000256" key="2">
    <source>
        <dbReference type="ARBA" id="ARBA00010583"/>
    </source>
</evidence>
<dbReference type="GO" id="GO:0005743">
    <property type="term" value="C:mitochondrial inner membrane"/>
    <property type="evidence" value="ECO:0007669"/>
    <property type="project" value="TreeGrafter"/>
</dbReference>
<protein>
    <recommendedName>
        <fullName evidence="9">Membrane insertase YidC/Oxa/ALB C-terminal domain-containing protein</fullName>
    </recommendedName>
</protein>
<dbReference type="AlphaFoldDB" id="A0A4U6TDF7"/>
<feature type="transmembrane region" description="Helical" evidence="8">
    <location>
        <begin position="287"/>
        <end position="304"/>
    </location>
</feature>
<evidence type="ECO:0000256" key="7">
    <source>
        <dbReference type="SAM" id="MobiDB-lite"/>
    </source>
</evidence>
<dbReference type="InterPro" id="IPR028055">
    <property type="entry name" value="YidC/Oxa/ALB_C"/>
</dbReference>
<dbReference type="InterPro" id="IPR001708">
    <property type="entry name" value="YidC/ALB3/OXA1/COX18"/>
</dbReference>
<evidence type="ECO:0000259" key="9">
    <source>
        <dbReference type="Pfam" id="PF02096"/>
    </source>
</evidence>
<feature type="region of interest" description="Disordered" evidence="7">
    <location>
        <begin position="386"/>
        <end position="448"/>
    </location>
</feature>
<feature type="transmembrane region" description="Helical" evidence="8">
    <location>
        <begin position="246"/>
        <end position="264"/>
    </location>
</feature>
<feature type="compositionally biased region" description="Basic and acidic residues" evidence="7">
    <location>
        <begin position="429"/>
        <end position="448"/>
    </location>
</feature>
<feature type="compositionally biased region" description="Low complexity" evidence="7">
    <location>
        <begin position="408"/>
        <end position="428"/>
    </location>
</feature>
<keyword evidence="11" id="KW-1185">Reference proteome</keyword>
<evidence type="ECO:0000256" key="8">
    <source>
        <dbReference type="SAM" id="Phobius"/>
    </source>
</evidence>
<feature type="transmembrane region" description="Helical" evidence="8">
    <location>
        <begin position="167"/>
        <end position="189"/>
    </location>
</feature>
<evidence type="ECO:0000256" key="1">
    <source>
        <dbReference type="ARBA" id="ARBA00004141"/>
    </source>
</evidence>
<dbReference type="GO" id="GO:0032977">
    <property type="term" value="F:membrane insertase activity"/>
    <property type="evidence" value="ECO:0007669"/>
    <property type="project" value="InterPro"/>
</dbReference>
<sequence length="448" mass="48827">MAFSARRRLATSLSHHFSRRLHPSISHLIPPHHDRSESSSSSSAAPPPPQSQPAPPFPSALLRPSRSRALTSLPLPFALHLAAHRNFSTTSSSSTPDIDVAADVLSDAASSVPVSELLSDEVASAAASIPVPPAPYAGEVAAAAAESFPPVAALQHLLDAVQSFTGLNWWVTIALTTVLIRSLTVPLLINQMKSTIKLNEMRPEIEAINEEMRNSTDPRSMEVGKQKLGELFLKHDVTPLTPLKGLFIQGPIFMSFFFAISNMVEKVPSLKGGGAYWFTDLTTPDEFIILPVLTSLTFLATVELNMQDGMEGNPMAETMKKVSRFFGVMFVPLTLGFPKAFFFYWVTSNMFSLVYGVVIRNPAVRMCLDLPPLESQPAPARMQALNLVDGPKPSPRVDSPIADKECDQSSSELSEQSSSELSEQSSSEQSDRIRDLENRAKSRGESQE</sequence>
<organism evidence="10 11">
    <name type="scientific">Setaria viridis</name>
    <name type="common">Green bristlegrass</name>
    <name type="synonym">Setaria italica subsp. viridis</name>
    <dbReference type="NCBI Taxonomy" id="4556"/>
    <lineage>
        <taxon>Eukaryota</taxon>
        <taxon>Viridiplantae</taxon>
        <taxon>Streptophyta</taxon>
        <taxon>Embryophyta</taxon>
        <taxon>Tracheophyta</taxon>
        <taxon>Spermatophyta</taxon>
        <taxon>Magnoliopsida</taxon>
        <taxon>Liliopsida</taxon>
        <taxon>Poales</taxon>
        <taxon>Poaceae</taxon>
        <taxon>PACMAD clade</taxon>
        <taxon>Panicoideae</taxon>
        <taxon>Panicodae</taxon>
        <taxon>Paniceae</taxon>
        <taxon>Cenchrinae</taxon>
        <taxon>Setaria</taxon>
    </lineage>
</organism>
<dbReference type="Proteomes" id="UP000298652">
    <property type="component" value="Chromosome 9"/>
</dbReference>
<dbReference type="PANTHER" id="PTHR12428:SF34">
    <property type="entry name" value="MITOCHONDRIAL INNER MEMBRANE PROTEIN OXA1-LIKE"/>
    <property type="match status" value="1"/>
</dbReference>
<feature type="domain" description="Membrane insertase YidC/Oxa/ALB C-terminal" evidence="9">
    <location>
        <begin position="169"/>
        <end position="360"/>
    </location>
</feature>
<comment type="similarity">
    <text evidence="6">Belongs to the OXA1/ALB3/YidC family.</text>
</comment>